<accession>A0AA86UUT1</accession>
<keyword evidence="4" id="KW-1185">Reference proteome</keyword>
<feature type="transmembrane region" description="Helical" evidence="1">
    <location>
        <begin position="1131"/>
        <end position="1152"/>
    </location>
</feature>
<dbReference type="EMBL" id="CATOUU010001114">
    <property type="protein sequence ID" value="CAI9972610.1"/>
    <property type="molecule type" value="Genomic_DNA"/>
</dbReference>
<feature type="transmembrane region" description="Helical" evidence="1">
    <location>
        <begin position="35"/>
        <end position="60"/>
    </location>
</feature>
<evidence type="ECO:0000313" key="4">
    <source>
        <dbReference type="Proteomes" id="UP001642409"/>
    </source>
</evidence>
<dbReference type="EMBL" id="CAXDID020000096">
    <property type="protein sequence ID" value="CAL6024479.1"/>
    <property type="molecule type" value="Genomic_DNA"/>
</dbReference>
<keyword evidence="1" id="KW-0812">Transmembrane</keyword>
<reference evidence="3 4" key="2">
    <citation type="submission" date="2024-07" db="EMBL/GenBank/DDBJ databases">
        <authorList>
            <person name="Akdeniz Z."/>
        </authorList>
    </citation>
    <scope>NUCLEOTIDE SEQUENCE [LARGE SCALE GENOMIC DNA]</scope>
</reference>
<dbReference type="Proteomes" id="UP001642409">
    <property type="component" value="Unassembled WGS sequence"/>
</dbReference>
<name>A0AA86UUT1_9EUKA</name>
<keyword evidence="1" id="KW-0472">Membrane</keyword>
<protein>
    <submittedName>
        <fullName evidence="2">Uncharacterized protein</fullName>
    </submittedName>
</protein>
<comment type="caution">
    <text evidence="2">The sequence shown here is derived from an EMBL/GenBank/DDBJ whole genome shotgun (WGS) entry which is preliminary data.</text>
</comment>
<organism evidence="2">
    <name type="scientific">Hexamita inflata</name>
    <dbReference type="NCBI Taxonomy" id="28002"/>
    <lineage>
        <taxon>Eukaryota</taxon>
        <taxon>Metamonada</taxon>
        <taxon>Diplomonadida</taxon>
        <taxon>Hexamitidae</taxon>
        <taxon>Hexamitinae</taxon>
        <taxon>Hexamita</taxon>
    </lineage>
</organism>
<sequence length="1218" mass="136185">MDLQKVINQSLILYEQIQTQELLPNIRQYLTSPTIIIFALIPIAAALLSILLCCPTSLIVTRCNSYTRYHLKHKKIQKAAQIILEQESVSKHGVPVGILINSSKITKSDRRTMFKLSKDIYKNKQKAFKRAKCAKLCWYSWFFTLIVYFVSLILLCIGINHITHLPQDAVNKISEQIGNVKQVIDSGSVSIDKVISQFTTSDHNISQKILSDEFQHEFQSFKADILELSPLQSLLGKAKQTVEQLGSFVSKSIMFETNSDQNVRMNEVAGYLQHGFSQMINSAQSLTNIFTTIVETSDLPSSLRDSIQSQQIPNFDLVSMLGPLGSIIQLLASNDTSKWQFANQIESLINNIVPGMNQLFDVIVSKDSNSVEKNITILQFINSLGIEPDSYLQLISTTIESYIHMAHEYITKIISSGYLSSLIDLQDITVNELIQQLQSPKSIYCSNIWCGLLPENTLGNVSNTLKTYLPDFMQSLVAFDSYDTFTQKLNPILYSVVLIVPLSILIISAVCILSKKPFCACCSITCCSFCAVFTVLFSVLSFFISVVPQFNYSLSKYQQDVTPLIDIGLQQLQQRDVIKKTFNMQMPQSTYIQIEPQTMIINFTNVQSLFNSLNFNIEISPVNLQLPDMQIVQLFLGQSVQSITQSINSFINSFIPSNISISLNQSNISNLININNNDTVLSMIKINNQTPNSFIMGHLQNISGLIDDSISILYHALNITKAIQTISQLDLESLLIDIAGINISSILEGMVQQPVVQGISSAFCAIKQQVDQITPEANLIQLFADVTLAFATFDPQNPPQINSPSFSSSDGLQTLQSLVFNIFLEVAADNGFLDTVLQNPANSPADVQQEAIDTISSFIYTNQALNRAVADSLQLTVAGTYTGVDADFDQFASFYTSNCPTQQQYDDMMNAVNSGYPQVSDIIDVPPRFFQNMINRKLLVQAIPRPTQNTDPQFQDYVQAAVMHFFHCQYVSSVLPYVNVLENETVSGKTAIYRLGQMSKVYFQMADSLQVFQILNDEVFGSYQLTCDAQQTPVSSFFTNLVPNVQKAVKSLVTNVLQQLQPGKLFQTAFTDSTLISSAKYFVLNLTDSVLNVLFGSHSFLSSKLLGIVPNLAFNTIHVLFEWSGYISVSLYLQMLFYVLGPFVLAFGYQFMKLDHEEKKWKKKFGAEYNGIIIGEQIVPGKVRCKHNLEESDELEGADITGYVTQLGVSDSMFTRVK</sequence>
<keyword evidence="1" id="KW-1133">Transmembrane helix</keyword>
<evidence type="ECO:0000313" key="2">
    <source>
        <dbReference type="EMBL" id="CAI9972610.1"/>
    </source>
</evidence>
<evidence type="ECO:0000313" key="3">
    <source>
        <dbReference type="EMBL" id="CAL6024479.1"/>
    </source>
</evidence>
<feature type="transmembrane region" description="Helical" evidence="1">
    <location>
        <begin position="520"/>
        <end position="544"/>
    </location>
</feature>
<feature type="transmembrane region" description="Helical" evidence="1">
    <location>
        <begin position="492"/>
        <end position="513"/>
    </location>
</feature>
<dbReference type="AlphaFoldDB" id="A0AA86UUT1"/>
<reference evidence="2" key="1">
    <citation type="submission" date="2023-06" db="EMBL/GenBank/DDBJ databases">
        <authorList>
            <person name="Kurt Z."/>
        </authorList>
    </citation>
    <scope>NUCLEOTIDE SEQUENCE</scope>
</reference>
<gene>
    <name evidence="3" type="ORF">HINF_LOCUS29633</name>
    <name evidence="2" type="ORF">HINF_LOCUS60255</name>
</gene>
<proteinExistence type="predicted"/>
<evidence type="ECO:0000256" key="1">
    <source>
        <dbReference type="SAM" id="Phobius"/>
    </source>
</evidence>
<feature type="transmembrane region" description="Helical" evidence="1">
    <location>
        <begin position="136"/>
        <end position="162"/>
    </location>
</feature>